<feature type="non-terminal residue" evidence="2">
    <location>
        <position position="1"/>
    </location>
</feature>
<gene>
    <name evidence="2" type="primary">EFNA4</name>
</gene>
<accession>A0A1A8NJZ2</accession>
<reference evidence="2" key="1">
    <citation type="submission" date="2016-05" db="EMBL/GenBank/DDBJ databases">
        <authorList>
            <person name="Lavstsen T."/>
            <person name="Jespersen J.S."/>
        </authorList>
    </citation>
    <scope>NUCLEOTIDE SEQUENCE</scope>
    <source>
        <tissue evidence="2">Brain</tissue>
    </source>
</reference>
<proteinExistence type="predicted"/>
<dbReference type="AlphaFoldDB" id="A0A1A8NJZ2"/>
<dbReference type="EMBL" id="HAEG01003389">
    <property type="protein sequence ID" value="SBR69137.1"/>
    <property type="molecule type" value="Transcribed_RNA"/>
</dbReference>
<feature type="region of interest" description="Disordered" evidence="1">
    <location>
        <begin position="1"/>
        <end position="24"/>
    </location>
</feature>
<name>A0A1A8NJZ2_9TELE</name>
<protein>
    <submittedName>
        <fullName evidence="2">Ephrin-A4</fullName>
    </submittedName>
</protein>
<evidence type="ECO:0000313" key="2">
    <source>
        <dbReference type="EMBL" id="SBR69137.1"/>
    </source>
</evidence>
<reference evidence="2" key="2">
    <citation type="submission" date="2016-06" db="EMBL/GenBank/DDBJ databases">
        <title>The genome of a short-lived fish provides insights into sex chromosome evolution and the genetic control of aging.</title>
        <authorList>
            <person name="Reichwald K."/>
            <person name="Felder M."/>
            <person name="Petzold A."/>
            <person name="Koch P."/>
            <person name="Groth M."/>
            <person name="Platzer M."/>
        </authorList>
    </citation>
    <scope>NUCLEOTIDE SEQUENCE</scope>
    <source>
        <tissue evidence="2">Brain</tissue>
    </source>
</reference>
<organism evidence="2">
    <name type="scientific">Nothobranchius pienaari</name>
    <dbReference type="NCBI Taxonomy" id="704102"/>
    <lineage>
        <taxon>Eukaryota</taxon>
        <taxon>Metazoa</taxon>
        <taxon>Chordata</taxon>
        <taxon>Craniata</taxon>
        <taxon>Vertebrata</taxon>
        <taxon>Euteleostomi</taxon>
        <taxon>Actinopterygii</taxon>
        <taxon>Neopterygii</taxon>
        <taxon>Teleostei</taxon>
        <taxon>Neoteleostei</taxon>
        <taxon>Acanthomorphata</taxon>
        <taxon>Ovalentaria</taxon>
        <taxon>Atherinomorphae</taxon>
        <taxon>Cyprinodontiformes</taxon>
        <taxon>Nothobranchiidae</taxon>
        <taxon>Nothobranchius</taxon>
    </lineage>
</organism>
<sequence>SPSKAAWRPKGPSRGGSVTHPSLHLDRCASLRRSKGSPPSHWGLSFCQEDTTTTALCRQMKALLCHV</sequence>
<evidence type="ECO:0000256" key="1">
    <source>
        <dbReference type="SAM" id="MobiDB-lite"/>
    </source>
</evidence>